<dbReference type="SMART" id="SM00871">
    <property type="entry name" value="AraC_E_bind"/>
    <property type="match status" value="2"/>
</dbReference>
<dbReference type="InterPro" id="IPR020449">
    <property type="entry name" value="Tscrpt_reg_AraC-type_HTH"/>
</dbReference>
<dbReference type="InterPro" id="IPR009057">
    <property type="entry name" value="Homeodomain-like_sf"/>
</dbReference>
<keyword evidence="3" id="KW-0804">Transcription</keyword>
<dbReference type="InterPro" id="IPR018062">
    <property type="entry name" value="HTH_AraC-typ_CS"/>
</dbReference>
<dbReference type="Gene3D" id="1.10.10.60">
    <property type="entry name" value="Homeodomain-like"/>
    <property type="match status" value="2"/>
</dbReference>
<dbReference type="GO" id="GO:0043565">
    <property type="term" value="F:sequence-specific DNA binding"/>
    <property type="evidence" value="ECO:0007669"/>
    <property type="project" value="InterPro"/>
</dbReference>
<dbReference type="Gene3D" id="3.20.80.10">
    <property type="entry name" value="Regulatory factor, effector binding domain"/>
    <property type="match status" value="2"/>
</dbReference>
<dbReference type="SUPFAM" id="SSF55136">
    <property type="entry name" value="Probable bacterial effector-binding domain"/>
    <property type="match status" value="2"/>
</dbReference>
<evidence type="ECO:0000313" key="5">
    <source>
        <dbReference type="EMBL" id="MBD2862510.1"/>
    </source>
</evidence>
<dbReference type="PANTHER" id="PTHR40055">
    <property type="entry name" value="TRANSCRIPTIONAL REGULATOR YGIV-RELATED"/>
    <property type="match status" value="1"/>
</dbReference>
<dbReference type="PROSITE" id="PS00041">
    <property type="entry name" value="HTH_ARAC_FAMILY_1"/>
    <property type="match status" value="1"/>
</dbReference>
<dbReference type="SMART" id="SM00342">
    <property type="entry name" value="HTH_ARAC"/>
    <property type="match status" value="1"/>
</dbReference>
<accession>A0A927CAV2</accession>
<dbReference type="AlphaFoldDB" id="A0A927CAV2"/>
<dbReference type="Proteomes" id="UP000639396">
    <property type="component" value="Unassembled WGS sequence"/>
</dbReference>
<dbReference type="SUPFAM" id="SSF46689">
    <property type="entry name" value="Homeodomain-like"/>
    <property type="match status" value="2"/>
</dbReference>
<evidence type="ECO:0000256" key="1">
    <source>
        <dbReference type="ARBA" id="ARBA00023015"/>
    </source>
</evidence>
<dbReference type="EMBL" id="JACXJA010000013">
    <property type="protein sequence ID" value="MBD2862510.1"/>
    <property type="molecule type" value="Genomic_DNA"/>
</dbReference>
<reference evidence="5" key="1">
    <citation type="submission" date="2020-09" db="EMBL/GenBank/DDBJ databases">
        <title>A novel bacterium of genus Paenibacillus, isolated from South China Sea.</title>
        <authorList>
            <person name="Huang H."/>
            <person name="Mo K."/>
            <person name="Hu Y."/>
        </authorList>
    </citation>
    <scope>NUCLEOTIDE SEQUENCE</scope>
    <source>
        <strain evidence="5">IB182363</strain>
    </source>
</reference>
<keyword evidence="2" id="KW-0238">DNA-binding</keyword>
<dbReference type="InterPro" id="IPR050908">
    <property type="entry name" value="SmbC-like"/>
</dbReference>
<dbReference type="InterPro" id="IPR010499">
    <property type="entry name" value="AraC_E-bd"/>
</dbReference>
<proteinExistence type="predicted"/>
<evidence type="ECO:0000256" key="2">
    <source>
        <dbReference type="ARBA" id="ARBA00023125"/>
    </source>
</evidence>
<evidence type="ECO:0000256" key="3">
    <source>
        <dbReference type="ARBA" id="ARBA00023163"/>
    </source>
</evidence>
<dbReference type="InterPro" id="IPR029441">
    <property type="entry name" value="Cass2"/>
</dbReference>
<evidence type="ECO:0000313" key="6">
    <source>
        <dbReference type="Proteomes" id="UP000639396"/>
    </source>
</evidence>
<dbReference type="PROSITE" id="PS01124">
    <property type="entry name" value="HTH_ARAC_FAMILY_2"/>
    <property type="match status" value="1"/>
</dbReference>
<dbReference type="Pfam" id="PF12833">
    <property type="entry name" value="HTH_18"/>
    <property type="match status" value="1"/>
</dbReference>
<name>A0A927CAV2_9BACL</name>
<comment type="caution">
    <text evidence="5">The sequence shown here is derived from an EMBL/GenBank/DDBJ whole genome shotgun (WGS) entry which is preliminary data.</text>
</comment>
<keyword evidence="1" id="KW-0805">Transcription regulation</keyword>
<gene>
    <name evidence="5" type="ORF">IDH45_11000</name>
</gene>
<dbReference type="PRINTS" id="PR00032">
    <property type="entry name" value="HTHARAC"/>
</dbReference>
<sequence>MEKYSGIQDVLDYIDHHIEEAFDSDRLAEIGCFSKSHFFKLFTHHTGYTPMNYVRRRKLHYAAKRMITCKDKIIDISCRYGFESHDVFSRAFKRVYGITPEIYRKRRYPLPEMGKAVIGKQAKGEEAMVDVQIVERASMCFLGVEKRIGPEEGEATIAQVWELYFQSYKRLFGTITNRVRPEDDAEYALSVFDSDGKFIYFVGFEVEELDYIPVGAVGRKVPALTYAKATHVGPPAETLGRTLDYLYGEWFKTTSYQTAHLQDSPYSVIEYYDKRCSLTPPEMDVYVPIKPPSHHTIEHVEPFQAAFYRAVGNDLSKLKVEAFDVLINWVEKSGLANDSSFRLGVKYGETEEHESFCEVFYKIPRQEAVSAHSDQVQVKAYTGGTYAVAPGIHHFLEKDWNSFMNWLKQHHEYKPVGGCYEEFVIENGKLDYYTQLYFYERVERHE</sequence>
<dbReference type="Pfam" id="PF14526">
    <property type="entry name" value="Cass2"/>
    <property type="match status" value="1"/>
</dbReference>
<feature type="domain" description="HTH araC/xylS-type" evidence="4">
    <location>
        <begin position="8"/>
        <end position="106"/>
    </location>
</feature>
<dbReference type="InterPro" id="IPR018060">
    <property type="entry name" value="HTH_AraC"/>
</dbReference>
<protein>
    <submittedName>
        <fullName evidence="5">Effector binding domain-containing protein</fullName>
    </submittedName>
</protein>
<evidence type="ECO:0000259" key="4">
    <source>
        <dbReference type="PROSITE" id="PS01124"/>
    </source>
</evidence>
<organism evidence="5 6">
    <name type="scientific">Paenibacillus oceani</name>
    <dbReference type="NCBI Taxonomy" id="2772510"/>
    <lineage>
        <taxon>Bacteria</taxon>
        <taxon>Bacillati</taxon>
        <taxon>Bacillota</taxon>
        <taxon>Bacilli</taxon>
        <taxon>Bacillales</taxon>
        <taxon>Paenibacillaceae</taxon>
        <taxon>Paenibacillus</taxon>
    </lineage>
</organism>
<keyword evidence="6" id="KW-1185">Reference proteome</keyword>
<dbReference type="GO" id="GO:0003700">
    <property type="term" value="F:DNA-binding transcription factor activity"/>
    <property type="evidence" value="ECO:0007669"/>
    <property type="project" value="InterPro"/>
</dbReference>
<dbReference type="InterPro" id="IPR011256">
    <property type="entry name" value="Reg_factor_effector_dom_sf"/>
</dbReference>
<dbReference type="PANTHER" id="PTHR40055:SF1">
    <property type="entry name" value="TRANSCRIPTIONAL REGULATOR YGIV-RELATED"/>
    <property type="match status" value="1"/>
</dbReference>